<feature type="region of interest" description="Disordered" evidence="1">
    <location>
        <begin position="35"/>
        <end position="55"/>
    </location>
</feature>
<dbReference type="AlphaFoldDB" id="S4R4I8"/>
<reference evidence="2" key="1">
    <citation type="submission" date="2025-08" db="UniProtKB">
        <authorList>
            <consortium name="Ensembl"/>
        </authorList>
    </citation>
    <scope>IDENTIFICATION</scope>
</reference>
<organism evidence="2">
    <name type="scientific">Petromyzon marinus</name>
    <name type="common">Sea lamprey</name>
    <dbReference type="NCBI Taxonomy" id="7757"/>
    <lineage>
        <taxon>Eukaryota</taxon>
        <taxon>Metazoa</taxon>
        <taxon>Chordata</taxon>
        <taxon>Craniata</taxon>
        <taxon>Vertebrata</taxon>
        <taxon>Cyclostomata</taxon>
        <taxon>Hyperoartia</taxon>
        <taxon>Petromyzontiformes</taxon>
        <taxon>Petromyzontidae</taxon>
        <taxon>Petromyzon</taxon>
    </lineage>
</organism>
<dbReference type="Ensembl" id="ENSPMAT00000000117.1">
    <property type="protein sequence ID" value="ENSPMAP00000000117.1"/>
    <property type="gene ID" value="ENSPMAG00000000103.1"/>
</dbReference>
<evidence type="ECO:0000313" key="2">
    <source>
        <dbReference type="Ensembl" id="ENSPMAP00000000117.1"/>
    </source>
</evidence>
<dbReference type="HOGENOM" id="CLU_2837944_0_0_1"/>
<name>S4R4I8_PETMA</name>
<reference evidence="2" key="2">
    <citation type="submission" date="2025-09" db="UniProtKB">
        <authorList>
            <consortium name="Ensembl"/>
        </authorList>
    </citation>
    <scope>IDENTIFICATION</scope>
</reference>
<evidence type="ECO:0000256" key="1">
    <source>
        <dbReference type="SAM" id="MobiDB-lite"/>
    </source>
</evidence>
<protein>
    <submittedName>
        <fullName evidence="2">Uncharacterized protein</fullName>
    </submittedName>
</protein>
<accession>S4R4I8</accession>
<sequence length="66" mass="6957">RPLGYPYLNPIGSAIGGASGGYSLGALPSYQPSSALNQTRLDDTDPEKTPVIHNGELRFNGKGKKI</sequence>
<feature type="compositionally biased region" description="Basic and acidic residues" evidence="1">
    <location>
        <begin position="40"/>
        <end position="50"/>
    </location>
</feature>
<proteinExistence type="predicted"/>
<dbReference type="STRING" id="7757.ENSPMAP00000000117"/>